<evidence type="ECO:0000313" key="2">
    <source>
        <dbReference type="Proteomes" id="UP001500443"/>
    </source>
</evidence>
<organism evidence="1 2">
    <name type="scientific">Streptomyces synnematoformans</name>
    <dbReference type="NCBI Taxonomy" id="415721"/>
    <lineage>
        <taxon>Bacteria</taxon>
        <taxon>Bacillati</taxon>
        <taxon>Actinomycetota</taxon>
        <taxon>Actinomycetes</taxon>
        <taxon>Kitasatosporales</taxon>
        <taxon>Streptomycetaceae</taxon>
        <taxon>Streptomyces</taxon>
    </lineage>
</organism>
<reference evidence="1 2" key="1">
    <citation type="journal article" date="2019" name="Int. J. Syst. Evol. Microbiol.">
        <title>The Global Catalogue of Microorganisms (GCM) 10K type strain sequencing project: providing services to taxonomists for standard genome sequencing and annotation.</title>
        <authorList>
            <consortium name="The Broad Institute Genomics Platform"/>
            <consortium name="The Broad Institute Genome Sequencing Center for Infectious Disease"/>
            <person name="Wu L."/>
            <person name="Ma J."/>
        </authorList>
    </citation>
    <scope>NUCLEOTIDE SEQUENCE [LARGE SCALE GENOMIC DNA]</scope>
    <source>
        <strain evidence="1 2">JCM 15481</strain>
    </source>
</reference>
<evidence type="ECO:0000313" key="1">
    <source>
        <dbReference type="EMBL" id="GAA1500028.1"/>
    </source>
</evidence>
<proteinExistence type="predicted"/>
<keyword evidence="2" id="KW-1185">Reference proteome</keyword>
<name>A0ABN1ZJH2_9ACTN</name>
<protein>
    <submittedName>
        <fullName evidence="1">Uncharacterized protein</fullName>
    </submittedName>
</protein>
<gene>
    <name evidence="1" type="ORF">GCM10009802_54840</name>
</gene>
<accession>A0ABN1ZJH2</accession>
<dbReference type="EMBL" id="BAAAPF010000266">
    <property type="protein sequence ID" value="GAA1500028.1"/>
    <property type="molecule type" value="Genomic_DNA"/>
</dbReference>
<sequence length="74" mass="7710">MRVAVPLAIPVLVPLVGAVVVPVGVLVPVPVVAVLRMCHGQIIAGRPRGPLPHRDVQRLAWSANCTPRELGAPG</sequence>
<dbReference type="Proteomes" id="UP001500443">
    <property type="component" value="Unassembled WGS sequence"/>
</dbReference>
<comment type="caution">
    <text evidence="1">The sequence shown here is derived from an EMBL/GenBank/DDBJ whole genome shotgun (WGS) entry which is preliminary data.</text>
</comment>